<protein>
    <submittedName>
        <fullName evidence="2">Uncharacterized protein</fullName>
    </submittedName>
</protein>
<feature type="region of interest" description="Disordered" evidence="1">
    <location>
        <begin position="222"/>
        <end position="246"/>
    </location>
</feature>
<feature type="region of interest" description="Disordered" evidence="1">
    <location>
        <begin position="42"/>
        <end position="133"/>
    </location>
</feature>
<sequence length="322" mass="35352">MPSIAQESQTVPPGKKRRRDDNNSSHHHQLQLYASLVTKTAIPGTNHHPIPSSHSGIFVDRSPDHDGLFPHQYHTSPLAGRKIIPLPAAKRRRTSVERETAEGEPMQRSPLSSPSHKQQQQQQHSKTTPRRSTTALMSRCHICFRKPTKKSDLDSFADCQGCGQRTCYVCMRECLGWGAPPPNHLRTADDQLSMTAAGTLLGTEETSFTMLDADAVVIAGEDGGGDGAIEERGGSRGDEGWARGGGHRQMVCSRCCVERGQDGDVVCLGCLPWSLRKRVSEWASLFEVDAKDGKDQSRGPPALRWDLFGEVSDNAHHHISVP</sequence>
<gene>
    <name evidence="2" type="ORF">N656DRAFT_841820</name>
</gene>
<dbReference type="EMBL" id="MU853333">
    <property type="protein sequence ID" value="KAK4116337.1"/>
    <property type="molecule type" value="Genomic_DNA"/>
</dbReference>
<name>A0AAN6TKU6_9PEZI</name>
<feature type="compositionally biased region" description="Basic and acidic residues" evidence="1">
    <location>
        <begin position="229"/>
        <end position="241"/>
    </location>
</feature>
<evidence type="ECO:0000313" key="2">
    <source>
        <dbReference type="EMBL" id="KAK4116337.1"/>
    </source>
</evidence>
<dbReference type="RefSeq" id="XP_064673907.1">
    <property type="nucleotide sequence ID" value="XM_064819013.1"/>
</dbReference>
<accession>A0AAN6TKU6</accession>
<evidence type="ECO:0000256" key="1">
    <source>
        <dbReference type="SAM" id="MobiDB-lite"/>
    </source>
</evidence>
<comment type="caution">
    <text evidence="2">The sequence shown here is derived from an EMBL/GenBank/DDBJ whole genome shotgun (WGS) entry which is preliminary data.</text>
</comment>
<proteinExistence type="predicted"/>
<reference evidence="2" key="1">
    <citation type="journal article" date="2023" name="Mol. Phylogenet. Evol.">
        <title>Genome-scale phylogeny and comparative genomics of the fungal order Sordariales.</title>
        <authorList>
            <person name="Hensen N."/>
            <person name="Bonometti L."/>
            <person name="Westerberg I."/>
            <person name="Brannstrom I.O."/>
            <person name="Guillou S."/>
            <person name="Cros-Aarteil S."/>
            <person name="Calhoun S."/>
            <person name="Haridas S."/>
            <person name="Kuo A."/>
            <person name="Mondo S."/>
            <person name="Pangilinan J."/>
            <person name="Riley R."/>
            <person name="LaButti K."/>
            <person name="Andreopoulos B."/>
            <person name="Lipzen A."/>
            <person name="Chen C."/>
            <person name="Yan M."/>
            <person name="Daum C."/>
            <person name="Ng V."/>
            <person name="Clum A."/>
            <person name="Steindorff A."/>
            <person name="Ohm R.A."/>
            <person name="Martin F."/>
            <person name="Silar P."/>
            <person name="Natvig D.O."/>
            <person name="Lalanne C."/>
            <person name="Gautier V."/>
            <person name="Ament-Velasquez S.L."/>
            <person name="Kruys A."/>
            <person name="Hutchinson M.I."/>
            <person name="Powell A.J."/>
            <person name="Barry K."/>
            <person name="Miller A.N."/>
            <person name="Grigoriev I.V."/>
            <person name="Debuchy R."/>
            <person name="Gladieux P."/>
            <person name="Hiltunen Thoren M."/>
            <person name="Johannesson H."/>
        </authorList>
    </citation>
    <scope>NUCLEOTIDE SEQUENCE</scope>
    <source>
        <strain evidence="2">CBS 508.74</strain>
    </source>
</reference>
<organism evidence="2 3">
    <name type="scientific">Canariomyces notabilis</name>
    <dbReference type="NCBI Taxonomy" id="2074819"/>
    <lineage>
        <taxon>Eukaryota</taxon>
        <taxon>Fungi</taxon>
        <taxon>Dikarya</taxon>
        <taxon>Ascomycota</taxon>
        <taxon>Pezizomycotina</taxon>
        <taxon>Sordariomycetes</taxon>
        <taxon>Sordariomycetidae</taxon>
        <taxon>Sordariales</taxon>
        <taxon>Chaetomiaceae</taxon>
        <taxon>Canariomyces</taxon>
    </lineage>
</organism>
<feature type="region of interest" description="Disordered" evidence="1">
    <location>
        <begin position="1"/>
        <end position="27"/>
    </location>
</feature>
<feature type="compositionally biased region" description="Low complexity" evidence="1">
    <location>
        <begin position="112"/>
        <end position="126"/>
    </location>
</feature>
<dbReference type="GeneID" id="89943139"/>
<evidence type="ECO:0000313" key="3">
    <source>
        <dbReference type="Proteomes" id="UP001302812"/>
    </source>
</evidence>
<keyword evidence="3" id="KW-1185">Reference proteome</keyword>
<feature type="compositionally biased region" description="Polar residues" evidence="1">
    <location>
        <begin position="1"/>
        <end position="11"/>
    </location>
</feature>
<dbReference type="Proteomes" id="UP001302812">
    <property type="component" value="Unassembled WGS sequence"/>
</dbReference>
<reference evidence="2" key="2">
    <citation type="submission" date="2023-05" db="EMBL/GenBank/DDBJ databases">
        <authorList>
            <consortium name="Lawrence Berkeley National Laboratory"/>
            <person name="Steindorff A."/>
            <person name="Hensen N."/>
            <person name="Bonometti L."/>
            <person name="Westerberg I."/>
            <person name="Brannstrom I.O."/>
            <person name="Guillou S."/>
            <person name="Cros-Aarteil S."/>
            <person name="Calhoun S."/>
            <person name="Haridas S."/>
            <person name="Kuo A."/>
            <person name="Mondo S."/>
            <person name="Pangilinan J."/>
            <person name="Riley R."/>
            <person name="Labutti K."/>
            <person name="Andreopoulos B."/>
            <person name="Lipzen A."/>
            <person name="Chen C."/>
            <person name="Yanf M."/>
            <person name="Daum C."/>
            <person name="Ng V."/>
            <person name="Clum A."/>
            <person name="Ohm R."/>
            <person name="Martin F."/>
            <person name="Silar P."/>
            <person name="Natvig D."/>
            <person name="Lalanne C."/>
            <person name="Gautier V."/>
            <person name="Ament-Velasquez S.L."/>
            <person name="Kruys A."/>
            <person name="Hutchinson M.I."/>
            <person name="Powell A.J."/>
            <person name="Barry K."/>
            <person name="Miller A.N."/>
            <person name="Grigoriev I.V."/>
            <person name="Debuchy R."/>
            <person name="Gladieux P."/>
            <person name="Thoren M.H."/>
            <person name="Johannesson H."/>
        </authorList>
    </citation>
    <scope>NUCLEOTIDE SEQUENCE</scope>
    <source>
        <strain evidence="2">CBS 508.74</strain>
    </source>
</reference>
<dbReference type="AlphaFoldDB" id="A0AAN6TKU6"/>